<name>A0AAV2RFW9_MEGNR</name>
<dbReference type="Pfam" id="PF01244">
    <property type="entry name" value="Peptidase_M19"/>
    <property type="match status" value="1"/>
</dbReference>
<dbReference type="PANTHER" id="PTHR10443:SF45">
    <property type="entry name" value="DIPEPTIDASE"/>
    <property type="match status" value="1"/>
</dbReference>
<protein>
    <recommendedName>
        <fullName evidence="1">Dipeptidase</fullName>
        <ecNumber evidence="1">3.4.13.19</ecNumber>
    </recommendedName>
</protein>
<dbReference type="Proteomes" id="UP001497623">
    <property type="component" value="Unassembled WGS sequence"/>
</dbReference>
<keyword evidence="1" id="KW-0224">Dipeptidase</keyword>
<dbReference type="EMBL" id="CAXKWB010019838">
    <property type="protein sequence ID" value="CAL4122283.1"/>
    <property type="molecule type" value="Genomic_DNA"/>
</dbReference>
<keyword evidence="1" id="KW-0479">Metal-binding</keyword>
<dbReference type="SUPFAM" id="SSF51556">
    <property type="entry name" value="Metallo-dependent hydrolases"/>
    <property type="match status" value="1"/>
</dbReference>
<dbReference type="CDD" id="cd01301">
    <property type="entry name" value="rDP_like"/>
    <property type="match status" value="1"/>
</dbReference>
<dbReference type="GO" id="GO:0098552">
    <property type="term" value="C:side of membrane"/>
    <property type="evidence" value="ECO:0007669"/>
    <property type="project" value="UniProtKB-KW"/>
</dbReference>
<keyword evidence="1" id="KW-0645">Protease</keyword>
<dbReference type="AlphaFoldDB" id="A0AAV2RFW9"/>
<comment type="similarity">
    <text evidence="1">Belongs to the metallo-dependent hydrolases superfamily. Peptidase M19 family.</text>
</comment>
<keyword evidence="1" id="KW-0862">Zinc</keyword>
<keyword evidence="1" id="KW-0378">Hydrolase</keyword>
<dbReference type="PROSITE" id="PS51365">
    <property type="entry name" value="RENAL_DIPEPTIDASE_2"/>
    <property type="match status" value="1"/>
</dbReference>
<keyword evidence="1" id="KW-0336">GPI-anchor</keyword>
<dbReference type="Gene3D" id="3.20.20.140">
    <property type="entry name" value="Metal-dependent hydrolases"/>
    <property type="match status" value="1"/>
</dbReference>
<dbReference type="GO" id="GO:0006508">
    <property type="term" value="P:proteolysis"/>
    <property type="evidence" value="ECO:0007669"/>
    <property type="project" value="UniProtKB-KW"/>
</dbReference>
<dbReference type="GO" id="GO:0070573">
    <property type="term" value="F:metallodipeptidase activity"/>
    <property type="evidence" value="ECO:0007669"/>
    <property type="project" value="InterPro"/>
</dbReference>
<evidence type="ECO:0000256" key="1">
    <source>
        <dbReference type="RuleBase" id="RU341113"/>
    </source>
</evidence>
<evidence type="ECO:0000313" key="2">
    <source>
        <dbReference type="EMBL" id="CAL4122283.1"/>
    </source>
</evidence>
<evidence type="ECO:0000313" key="3">
    <source>
        <dbReference type="Proteomes" id="UP001497623"/>
    </source>
</evidence>
<feature type="chain" id="PRO_5043088071" description="Dipeptidase" evidence="1">
    <location>
        <begin position="23"/>
        <end position="413"/>
    </location>
</feature>
<comment type="cofactor">
    <cofactor evidence="1">
        <name>Zn(2+)</name>
        <dbReference type="ChEBI" id="CHEBI:29105"/>
    </cofactor>
</comment>
<dbReference type="PROSITE" id="PS00869">
    <property type="entry name" value="RENAL_DIPEPTIDASE_1"/>
    <property type="match status" value="1"/>
</dbReference>
<reference evidence="2 3" key="1">
    <citation type="submission" date="2024-05" db="EMBL/GenBank/DDBJ databases">
        <authorList>
            <person name="Wallberg A."/>
        </authorList>
    </citation>
    <scope>NUCLEOTIDE SEQUENCE [LARGE SCALE GENOMIC DNA]</scope>
</reference>
<accession>A0AAV2RFW9</accession>
<comment type="subunit">
    <text evidence="1">Homodimer; disulfide-linked.</text>
</comment>
<keyword evidence="1" id="KW-1015">Disulfide bond</keyword>
<feature type="signal peptide" evidence="1">
    <location>
        <begin position="1"/>
        <end position="22"/>
    </location>
</feature>
<proteinExistence type="inferred from homology"/>
<gene>
    <name evidence="2" type="ORF">MNOR_LOCUS23005</name>
</gene>
<keyword evidence="1" id="KW-0732">Signal</keyword>
<dbReference type="EC" id="3.4.13.19" evidence="1"/>
<keyword evidence="1" id="KW-0472">Membrane</keyword>
<dbReference type="GO" id="GO:0046872">
    <property type="term" value="F:metal ion binding"/>
    <property type="evidence" value="ECO:0007669"/>
    <property type="project" value="UniProtKB-UniRule"/>
</dbReference>
<sequence length="413" mass="46401">MLLNMKFRAIVLLLLVVQMGCCEFQSKDPQTFAKRLRHARDILDEVPLIDGHNDLVMNIRRKLYNRLQEFPFDQDLTEIEPWASMSNSHTDLPRIKAGKLGGQFWSAFVFCSSQYKNALAQTLEQIDVIHRLVDRYPDDLAWVDTADGILDAHRAGKVASMIGVEGGHSMDSSLGTLRVFYNVGVRYMTLTHGCNTPWADNSQAETDGIEFDGLTEWGKIVVKEMNRLGMFVDISHVAQQTMYDVLDVTRAPVIASHSNARALYDVPRNVPDDVLIRIAENGGVVMVNFYPDLLTDTGNATLFDVIDHINHIRNVAGVDHVGIGGDFDGISEVPDGLEDVSQYPNLFAELMLDPLWSDDDLKKLAGLNLVRAFKEMEQARDSLSSEEPWDEPIPKVELEGHLNCTNLWPSDWS</sequence>
<keyword evidence="1" id="KW-0325">Glycoprotein</keyword>
<dbReference type="InterPro" id="IPR000180">
    <property type="entry name" value="Dipep_AS"/>
</dbReference>
<comment type="caution">
    <text evidence="2">The sequence shown here is derived from an EMBL/GenBank/DDBJ whole genome shotgun (WGS) entry which is preliminary data.</text>
</comment>
<dbReference type="PANTHER" id="PTHR10443">
    <property type="entry name" value="MICROSOMAL DIPEPTIDASE"/>
    <property type="match status" value="1"/>
</dbReference>
<dbReference type="InterPro" id="IPR008257">
    <property type="entry name" value="Pept_M19"/>
</dbReference>
<keyword evidence="1" id="KW-0482">Metalloprotease</keyword>
<comment type="catalytic activity">
    <reaction evidence="1">
        <text>an L-aminoacyl-L-amino acid + H2O = 2 an L-alpha-amino acid</text>
        <dbReference type="Rhea" id="RHEA:48940"/>
        <dbReference type="ChEBI" id="CHEBI:15377"/>
        <dbReference type="ChEBI" id="CHEBI:59869"/>
        <dbReference type="ChEBI" id="CHEBI:77460"/>
        <dbReference type="EC" id="3.4.13.19"/>
    </reaction>
</comment>
<keyword evidence="3" id="KW-1185">Reference proteome</keyword>
<dbReference type="InterPro" id="IPR032466">
    <property type="entry name" value="Metal_Hydrolase"/>
</dbReference>
<comment type="subcellular location">
    <subcellularLocation>
        <location evidence="1">Membrane</location>
        <topology evidence="1">Lipid-anchor</topology>
        <topology evidence="1">GPI-anchor</topology>
    </subcellularLocation>
</comment>
<keyword evidence="1" id="KW-0449">Lipoprotein</keyword>
<organism evidence="2 3">
    <name type="scientific">Meganyctiphanes norvegica</name>
    <name type="common">Northern krill</name>
    <name type="synonym">Thysanopoda norvegica</name>
    <dbReference type="NCBI Taxonomy" id="48144"/>
    <lineage>
        <taxon>Eukaryota</taxon>
        <taxon>Metazoa</taxon>
        <taxon>Ecdysozoa</taxon>
        <taxon>Arthropoda</taxon>
        <taxon>Crustacea</taxon>
        <taxon>Multicrustacea</taxon>
        <taxon>Malacostraca</taxon>
        <taxon>Eumalacostraca</taxon>
        <taxon>Eucarida</taxon>
        <taxon>Euphausiacea</taxon>
        <taxon>Euphausiidae</taxon>
        <taxon>Meganyctiphanes</taxon>
    </lineage>
</organism>